<dbReference type="SUPFAM" id="SSF53474">
    <property type="entry name" value="alpha/beta-Hydrolases"/>
    <property type="match status" value="1"/>
</dbReference>
<sequence>MVWTGAAFGPPGTDRSLPPSASDRLPLRGLPVLVTNGDADPWVPLAHTEELVAELRARGAAPELRVQPGRDHEVAVDEVDAAAALLVLLASRP</sequence>
<dbReference type="Pfam" id="PF00326">
    <property type="entry name" value="Peptidase_S9"/>
    <property type="match status" value="1"/>
</dbReference>
<name>A0ABV9RQW3_9PSEU</name>
<protein>
    <submittedName>
        <fullName evidence="3">Prolyl oligopeptidase family serine peptidase</fullName>
    </submittedName>
</protein>
<dbReference type="Proteomes" id="UP001595909">
    <property type="component" value="Unassembled WGS sequence"/>
</dbReference>
<organism evidence="3 4">
    <name type="scientific">Actinomycetospora chibensis</name>
    <dbReference type="NCBI Taxonomy" id="663606"/>
    <lineage>
        <taxon>Bacteria</taxon>
        <taxon>Bacillati</taxon>
        <taxon>Actinomycetota</taxon>
        <taxon>Actinomycetes</taxon>
        <taxon>Pseudonocardiales</taxon>
        <taxon>Pseudonocardiaceae</taxon>
        <taxon>Actinomycetospora</taxon>
    </lineage>
</organism>
<evidence type="ECO:0000256" key="1">
    <source>
        <dbReference type="SAM" id="MobiDB-lite"/>
    </source>
</evidence>
<evidence type="ECO:0000259" key="2">
    <source>
        <dbReference type="Pfam" id="PF00326"/>
    </source>
</evidence>
<keyword evidence="4" id="KW-1185">Reference proteome</keyword>
<dbReference type="InterPro" id="IPR001375">
    <property type="entry name" value="Peptidase_S9_cat"/>
</dbReference>
<feature type="domain" description="Peptidase S9 prolyl oligopeptidase catalytic" evidence="2">
    <location>
        <begin position="30"/>
        <end position="79"/>
    </location>
</feature>
<dbReference type="EMBL" id="JBHSIM010000068">
    <property type="protein sequence ID" value="MFC4836611.1"/>
    <property type="molecule type" value="Genomic_DNA"/>
</dbReference>
<feature type="region of interest" description="Disordered" evidence="1">
    <location>
        <begin position="1"/>
        <end position="22"/>
    </location>
</feature>
<evidence type="ECO:0000313" key="3">
    <source>
        <dbReference type="EMBL" id="MFC4836611.1"/>
    </source>
</evidence>
<evidence type="ECO:0000313" key="4">
    <source>
        <dbReference type="Proteomes" id="UP001595909"/>
    </source>
</evidence>
<comment type="caution">
    <text evidence="3">The sequence shown here is derived from an EMBL/GenBank/DDBJ whole genome shotgun (WGS) entry which is preliminary data.</text>
</comment>
<proteinExistence type="predicted"/>
<dbReference type="Gene3D" id="3.40.50.1820">
    <property type="entry name" value="alpha/beta hydrolase"/>
    <property type="match status" value="1"/>
</dbReference>
<gene>
    <name evidence="3" type="ORF">ACFPEL_29705</name>
</gene>
<accession>A0ABV9RQW3</accession>
<dbReference type="RefSeq" id="WP_274191150.1">
    <property type="nucleotide sequence ID" value="NZ_BAABHN010000068.1"/>
</dbReference>
<dbReference type="InterPro" id="IPR029058">
    <property type="entry name" value="AB_hydrolase_fold"/>
</dbReference>
<reference evidence="4" key="1">
    <citation type="journal article" date="2019" name="Int. J. Syst. Evol. Microbiol.">
        <title>The Global Catalogue of Microorganisms (GCM) 10K type strain sequencing project: providing services to taxonomists for standard genome sequencing and annotation.</title>
        <authorList>
            <consortium name="The Broad Institute Genomics Platform"/>
            <consortium name="The Broad Institute Genome Sequencing Center for Infectious Disease"/>
            <person name="Wu L."/>
            <person name="Ma J."/>
        </authorList>
    </citation>
    <scope>NUCLEOTIDE SEQUENCE [LARGE SCALE GENOMIC DNA]</scope>
    <source>
        <strain evidence="4">CCUG 50347</strain>
    </source>
</reference>